<dbReference type="STRING" id="159292.SAMN05192546_102384"/>
<dbReference type="RefSeq" id="WP_093311407.1">
    <property type="nucleotide sequence ID" value="NZ_FNPV01000002.1"/>
</dbReference>
<evidence type="ECO:0000256" key="1">
    <source>
        <dbReference type="SAM" id="Phobius"/>
    </source>
</evidence>
<dbReference type="EMBL" id="FNPV01000002">
    <property type="protein sequence ID" value="SDY52152.1"/>
    <property type="molecule type" value="Genomic_DNA"/>
</dbReference>
<keyword evidence="3" id="KW-1185">Reference proteome</keyword>
<dbReference type="Proteomes" id="UP000199230">
    <property type="component" value="Unassembled WGS sequence"/>
</dbReference>
<gene>
    <name evidence="2" type="ORF">SAMN05192546_102384</name>
</gene>
<name>A0A1H3KIW5_9FIRM</name>
<keyword evidence="1" id="KW-0812">Transmembrane</keyword>
<sequence length="112" mass="13133">MVSNNMVICPYCQTAIRVGEENILCSDCKMPHHRECWIENGKCTTYGCKGQMKPNLRIAAHRRQNLPPIEITFAETEEKSFKKLFFRYQWVFILGILFLLGLGYYLNHVYLP</sequence>
<proteinExistence type="predicted"/>
<dbReference type="AlphaFoldDB" id="A0A1H3KIW5"/>
<keyword evidence="1" id="KW-0472">Membrane</keyword>
<dbReference type="InterPro" id="IPR039522">
    <property type="entry name" value="RING_finger_1_prok"/>
</dbReference>
<accession>A0A1H3KIW5</accession>
<reference evidence="2 3" key="1">
    <citation type="submission" date="2016-10" db="EMBL/GenBank/DDBJ databases">
        <authorList>
            <person name="de Groot N.N."/>
        </authorList>
    </citation>
    <scope>NUCLEOTIDE SEQUENCE [LARGE SCALE GENOMIC DNA]</scope>
    <source>
        <strain evidence="2 3">APO</strain>
    </source>
</reference>
<organism evidence="2 3">
    <name type="scientific">Tindallia californiensis</name>
    <dbReference type="NCBI Taxonomy" id="159292"/>
    <lineage>
        <taxon>Bacteria</taxon>
        <taxon>Bacillati</taxon>
        <taxon>Bacillota</taxon>
        <taxon>Clostridia</taxon>
        <taxon>Peptostreptococcales</taxon>
        <taxon>Tindalliaceae</taxon>
        <taxon>Tindallia</taxon>
    </lineage>
</organism>
<feature type="transmembrane region" description="Helical" evidence="1">
    <location>
        <begin position="88"/>
        <end position="106"/>
    </location>
</feature>
<dbReference type="OrthoDB" id="1753424at2"/>
<protein>
    <submittedName>
        <fullName evidence="2">RING finger family protein 1</fullName>
    </submittedName>
</protein>
<evidence type="ECO:0000313" key="3">
    <source>
        <dbReference type="Proteomes" id="UP000199230"/>
    </source>
</evidence>
<keyword evidence="1" id="KW-1133">Transmembrane helix</keyword>
<dbReference type="Pfam" id="PF14446">
    <property type="entry name" value="Prok-RING_1"/>
    <property type="match status" value="1"/>
</dbReference>
<evidence type="ECO:0000313" key="2">
    <source>
        <dbReference type="EMBL" id="SDY52152.1"/>
    </source>
</evidence>